<protein>
    <submittedName>
        <fullName evidence="1">Uncharacterized protein</fullName>
    </submittedName>
</protein>
<keyword evidence="2" id="KW-1185">Reference proteome</keyword>
<feature type="non-terminal residue" evidence="1">
    <location>
        <position position="114"/>
    </location>
</feature>
<sequence>NTKAQFSHWHSSLVFTLEPKPSFHWHPNSPVFTLAPKPSFHTHTKAQFPHWSTKPIFLQRGSIHEIHTPLQRNQRCYTLHEVHTALQQNPQGCYTLYQVLYKVIFFLLFRPERN</sequence>
<evidence type="ECO:0000313" key="2">
    <source>
        <dbReference type="Proteomes" id="UP001374535"/>
    </source>
</evidence>
<reference evidence="1 2" key="1">
    <citation type="journal article" date="2023" name="Life. Sci Alliance">
        <title>Evolutionary insights into 3D genome organization and epigenetic landscape of Vigna mungo.</title>
        <authorList>
            <person name="Junaid A."/>
            <person name="Singh B."/>
            <person name="Bhatia S."/>
        </authorList>
    </citation>
    <scope>NUCLEOTIDE SEQUENCE [LARGE SCALE GENOMIC DNA]</scope>
    <source>
        <strain evidence="1">Urdbean</strain>
    </source>
</reference>
<gene>
    <name evidence="1" type="ORF">V8G54_027160</name>
</gene>
<accession>A0AAQ3N1S6</accession>
<evidence type="ECO:0000313" key="1">
    <source>
        <dbReference type="EMBL" id="WVZ01091.1"/>
    </source>
</evidence>
<proteinExistence type="predicted"/>
<dbReference type="AlphaFoldDB" id="A0AAQ3N1S6"/>
<dbReference type="Proteomes" id="UP001374535">
    <property type="component" value="Chromosome 8"/>
</dbReference>
<name>A0AAQ3N1S6_VIGMU</name>
<organism evidence="1 2">
    <name type="scientific">Vigna mungo</name>
    <name type="common">Black gram</name>
    <name type="synonym">Phaseolus mungo</name>
    <dbReference type="NCBI Taxonomy" id="3915"/>
    <lineage>
        <taxon>Eukaryota</taxon>
        <taxon>Viridiplantae</taxon>
        <taxon>Streptophyta</taxon>
        <taxon>Embryophyta</taxon>
        <taxon>Tracheophyta</taxon>
        <taxon>Spermatophyta</taxon>
        <taxon>Magnoliopsida</taxon>
        <taxon>eudicotyledons</taxon>
        <taxon>Gunneridae</taxon>
        <taxon>Pentapetalae</taxon>
        <taxon>rosids</taxon>
        <taxon>fabids</taxon>
        <taxon>Fabales</taxon>
        <taxon>Fabaceae</taxon>
        <taxon>Papilionoideae</taxon>
        <taxon>50 kb inversion clade</taxon>
        <taxon>NPAAA clade</taxon>
        <taxon>indigoferoid/millettioid clade</taxon>
        <taxon>Phaseoleae</taxon>
        <taxon>Vigna</taxon>
    </lineage>
</organism>
<dbReference type="EMBL" id="CP144693">
    <property type="protein sequence ID" value="WVZ01091.1"/>
    <property type="molecule type" value="Genomic_DNA"/>
</dbReference>